<keyword evidence="3 5" id="KW-0863">Zinc-finger</keyword>
<dbReference type="Proteomes" id="UP001497623">
    <property type="component" value="Unassembled WGS sequence"/>
</dbReference>
<keyword evidence="4" id="KW-0862">Zinc</keyword>
<feature type="domain" description="C2H2-type" evidence="6">
    <location>
        <begin position="1"/>
        <end position="28"/>
    </location>
</feature>
<dbReference type="InterPro" id="IPR050758">
    <property type="entry name" value="Znf_C2H2-type"/>
</dbReference>
<feature type="domain" description="C2H2-type" evidence="6">
    <location>
        <begin position="30"/>
        <end position="53"/>
    </location>
</feature>
<dbReference type="FunFam" id="3.30.160.60:FF:002343">
    <property type="entry name" value="Zinc finger protein 33A"/>
    <property type="match status" value="1"/>
</dbReference>
<dbReference type="InterPro" id="IPR013087">
    <property type="entry name" value="Znf_C2H2_type"/>
</dbReference>
<keyword evidence="8" id="KW-1185">Reference proteome</keyword>
<dbReference type="SUPFAM" id="SSF57667">
    <property type="entry name" value="beta-beta-alpha zinc fingers"/>
    <property type="match status" value="2"/>
</dbReference>
<dbReference type="GO" id="GO:0006355">
    <property type="term" value="P:regulation of DNA-templated transcription"/>
    <property type="evidence" value="ECO:0007669"/>
    <property type="project" value="UniProtKB-ARBA"/>
</dbReference>
<dbReference type="InterPro" id="IPR036236">
    <property type="entry name" value="Znf_C2H2_sf"/>
</dbReference>
<dbReference type="PROSITE" id="PS50157">
    <property type="entry name" value="ZINC_FINGER_C2H2_2"/>
    <property type="match status" value="3"/>
</dbReference>
<feature type="non-terminal residue" evidence="7">
    <location>
        <position position="1"/>
    </location>
</feature>
<evidence type="ECO:0000256" key="1">
    <source>
        <dbReference type="ARBA" id="ARBA00022723"/>
    </source>
</evidence>
<name>A0AAV2S4R7_MEGNR</name>
<dbReference type="GO" id="GO:0008270">
    <property type="term" value="F:zinc ion binding"/>
    <property type="evidence" value="ECO:0007669"/>
    <property type="project" value="UniProtKB-KW"/>
</dbReference>
<reference evidence="7 8" key="1">
    <citation type="submission" date="2024-05" db="EMBL/GenBank/DDBJ databases">
        <authorList>
            <person name="Wallberg A."/>
        </authorList>
    </citation>
    <scope>NUCLEOTIDE SEQUENCE [LARGE SCALE GENOMIC DNA]</scope>
</reference>
<evidence type="ECO:0000256" key="2">
    <source>
        <dbReference type="ARBA" id="ARBA00022737"/>
    </source>
</evidence>
<dbReference type="PANTHER" id="PTHR23234">
    <property type="entry name" value="ZNF44 PROTEIN"/>
    <property type="match status" value="1"/>
</dbReference>
<accession>A0AAV2S4R7</accession>
<dbReference type="Pfam" id="PF00096">
    <property type="entry name" value="zf-C2H2"/>
    <property type="match status" value="1"/>
</dbReference>
<dbReference type="EMBL" id="CAXKWB010043668">
    <property type="protein sequence ID" value="CAL4159651.1"/>
    <property type="molecule type" value="Genomic_DNA"/>
</dbReference>
<evidence type="ECO:0000256" key="5">
    <source>
        <dbReference type="PROSITE-ProRule" id="PRU00042"/>
    </source>
</evidence>
<evidence type="ECO:0000313" key="8">
    <source>
        <dbReference type="Proteomes" id="UP001497623"/>
    </source>
</evidence>
<evidence type="ECO:0000256" key="3">
    <source>
        <dbReference type="ARBA" id="ARBA00022771"/>
    </source>
</evidence>
<proteinExistence type="predicted"/>
<dbReference type="PANTHER" id="PTHR23234:SF10">
    <property type="entry name" value="RIKEN CDNA 6720489N17 GENE-RELATED"/>
    <property type="match status" value="1"/>
</dbReference>
<sequence length="133" mass="15623">YQSRQCDKNFGQSSFLINNVRLHTGEKQFQCDKAFGNNSYLIEHTRTHTGEKHFQLCKCNKDFTKYCHLTSHMILHTGEKPLQCSQFDKYLGQKFSYNAYEDTLSRNYFNAANVARLSQKYYHLTIHISIHTG</sequence>
<protein>
    <recommendedName>
        <fullName evidence="6">C2H2-type domain-containing protein</fullName>
    </recommendedName>
</protein>
<keyword evidence="1" id="KW-0479">Metal-binding</keyword>
<gene>
    <name evidence="7" type="ORF">MNOR_LOCUS32307</name>
</gene>
<dbReference type="AlphaFoldDB" id="A0AAV2S4R7"/>
<keyword evidence="2" id="KW-0677">Repeat</keyword>
<comment type="caution">
    <text evidence="7">The sequence shown here is derived from an EMBL/GenBank/DDBJ whole genome shotgun (WGS) entry which is preliminary data.</text>
</comment>
<evidence type="ECO:0000256" key="4">
    <source>
        <dbReference type="ARBA" id="ARBA00022833"/>
    </source>
</evidence>
<evidence type="ECO:0000259" key="6">
    <source>
        <dbReference type="PROSITE" id="PS50157"/>
    </source>
</evidence>
<feature type="non-terminal residue" evidence="7">
    <location>
        <position position="133"/>
    </location>
</feature>
<feature type="domain" description="C2H2-type" evidence="6">
    <location>
        <begin position="54"/>
        <end position="81"/>
    </location>
</feature>
<dbReference type="Gene3D" id="3.30.160.60">
    <property type="entry name" value="Classic Zinc Finger"/>
    <property type="match status" value="4"/>
</dbReference>
<evidence type="ECO:0000313" key="7">
    <source>
        <dbReference type="EMBL" id="CAL4159651.1"/>
    </source>
</evidence>
<organism evidence="7 8">
    <name type="scientific">Meganyctiphanes norvegica</name>
    <name type="common">Northern krill</name>
    <name type="synonym">Thysanopoda norvegica</name>
    <dbReference type="NCBI Taxonomy" id="48144"/>
    <lineage>
        <taxon>Eukaryota</taxon>
        <taxon>Metazoa</taxon>
        <taxon>Ecdysozoa</taxon>
        <taxon>Arthropoda</taxon>
        <taxon>Crustacea</taxon>
        <taxon>Multicrustacea</taxon>
        <taxon>Malacostraca</taxon>
        <taxon>Eumalacostraca</taxon>
        <taxon>Eucarida</taxon>
        <taxon>Euphausiacea</taxon>
        <taxon>Euphausiidae</taxon>
        <taxon>Meganyctiphanes</taxon>
    </lineage>
</organism>